<gene>
    <name evidence="1" type="ORF">CR105_00900</name>
</gene>
<dbReference type="EMBL" id="PDOC01000001">
    <property type="protein sequence ID" value="PIL46747.1"/>
    <property type="molecule type" value="Genomic_DNA"/>
</dbReference>
<dbReference type="RefSeq" id="WP_099786549.1">
    <property type="nucleotide sequence ID" value="NZ_JBHLYV010000100.1"/>
</dbReference>
<protein>
    <recommendedName>
        <fullName evidence="3">Alkaline phytoceramidase</fullName>
    </recommendedName>
</protein>
<evidence type="ECO:0008006" key="3">
    <source>
        <dbReference type="Google" id="ProtNLM"/>
    </source>
</evidence>
<evidence type="ECO:0000313" key="1">
    <source>
        <dbReference type="EMBL" id="PIL46747.1"/>
    </source>
</evidence>
<evidence type="ECO:0000313" key="2">
    <source>
        <dbReference type="Proteomes" id="UP000230390"/>
    </source>
</evidence>
<reference evidence="1 2" key="1">
    <citation type="submission" date="2017-10" db="EMBL/GenBank/DDBJ databases">
        <title>Massilia psychrophilum sp. nov., a novel purple-pigmented bacterium isolated from Tianshan glacier, Xinjiang Municipality, China.</title>
        <authorList>
            <person name="Wang H."/>
        </authorList>
    </citation>
    <scope>NUCLEOTIDE SEQUENCE [LARGE SCALE GENOMIC DNA]</scope>
    <source>
        <strain evidence="1 2">JCM 30074</strain>
    </source>
</reference>
<dbReference type="AlphaFoldDB" id="A0A2G8TL29"/>
<dbReference type="OrthoDB" id="6088058at2"/>
<dbReference type="Proteomes" id="UP000230390">
    <property type="component" value="Unassembled WGS sequence"/>
</dbReference>
<proteinExistence type="predicted"/>
<comment type="caution">
    <text evidence="1">The sequence shown here is derived from an EMBL/GenBank/DDBJ whole genome shotgun (WGS) entry which is preliminary data.</text>
</comment>
<keyword evidence="2" id="KW-1185">Reference proteome</keyword>
<sequence length="84" mass="8973">MLIPLWLWIHGAPRRDRLAFGVALMLYVLAKWAELNDHALLDALGGISGHTIKHLLATAAAAVIVAGLVARDEACRRAAPPISA</sequence>
<accession>A0A2G8TL29</accession>
<name>A0A2G8TL29_9BURK</name>
<organism evidence="1 2">
    <name type="scientific">Massilia eurypsychrophila</name>
    <dbReference type="NCBI Taxonomy" id="1485217"/>
    <lineage>
        <taxon>Bacteria</taxon>
        <taxon>Pseudomonadati</taxon>
        <taxon>Pseudomonadota</taxon>
        <taxon>Betaproteobacteria</taxon>
        <taxon>Burkholderiales</taxon>
        <taxon>Oxalobacteraceae</taxon>
        <taxon>Telluria group</taxon>
        <taxon>Massilia</taxon>
    </lineage>
</organism>